<dbReference type="Pfam" id="PF02518">
    <property type="entry name" value="HATPase_c"/>
    <property type="match status" value="1"/>
</dbReference>
<reference evidence="15 16" key="1">
    <citation type="submission" date="2019-02" db="EMBL/GenBank/DDBJ databases">
        <title>Prokaryotic population dynamics and viral predation in marine succession experiment using metagenomics: the confinement effect.</title>
        <authorList>
            <person name="Haro-Moreno J.M."/>
            <person name="Rodriguez-Valera F."/>
            <person name="Lopez-Perez M."/>
        </authorList>
    </citation>
    <scope>NUCLEOTIDE SEQUENCE [LARGE SCALE GENOMIC DNA]</scope>
    <source>
        <strain evidence="15">MED-G159</strain>
    </source>
</reference>
<dbReference type="FunFam" id="1.10.287.130:FF:000001">
    <property type="entry name" value="Two-component sensor histidine kinase"/>
    <property type="match status" value="1"/>
</dbReference>
<evidence type="ECO:0000259" key="14">
    <source>
        <dbReference type="PROSITE" id="PS50109"/>
    </source>
</evidence>
<dbReference type="FunFam" id="3.30.565.10:FF:000023">
    <property type="entry name" value="PAS domain-containing sensor histidine kinase"/>
    <property type="match status" value="1"/>
</dbReference>
<keyword evidence="13" id="KW-1133">Transmembrane helix</keyword>
<organism evidence="15 16">
    <name type="scientific">SAR86 cluster bacterium</name>
    <dbReference type="NCBI Taxonomy" id="2030880"/>
    <lineage>
        <taxon>Bacteria</taxon>
        <taxon>Pseudomonadati</taxon>
        <taxon>Pseudomonadota</taxon>
        <taxon>Gammaproteobacteria</taxon>
        <taxon>SAR86 cluster</taxon>
    </lineage>
</organism>
<dbReference type="InterPro" id="IPR035965">
    <property type="entry name" value="PAS-like_dom_sf"/>
</dbReference>
<dbReference type="SMART" id="SM00387">
    <property type="entry name" value="HATPase_c"/>
    <property type="match status" value="1"/>
</dbReference>
<dbReference type="GO" id="GO:0000155">
    <property type="term" value="F:phosphorelay sensor kinase activity"/>
    <property type="evidence" value="ECO:0007669"/>
    <property type="project" value="InterPro"/>
</dbReference>
<dbReference type="Pfam" id="PF00512">
    <property type="entry name" value="HisKA"/>
    <property type="match status" value="1"/>
</dbReference>
<dbReference type="InterPro" id="IPR004358">
    <property type="entry name" value="Sig_transdc_His_kin-like_C"/>
</dbReference>
<dbReference type="EC" id="2.7.13.3" evidence="4"/>
<dbReference type="SUPFAM" id="SSF55785">
    <property type="entry name" value="PYP-like sensor domain (PAS domain)"/>
    <property type="match status" value="1"/>
</dbReference>
<evidence type="ECO:0000256" key="12">
    <source>
        <dbReference type="ARBA" id="ARBA00023136"/>
    </source>
</evidence>
<dbReference type="PANTHER" id="PTHR45453">
    <property type="entry name" value="PHOSPHATE REGULON SENSOR PROTEIN PHOR"/>
    <property type="match status" value="1"/>
</dbReference>
<evidence type="ECO:0000256" key="13">
    <source>
        <dbReference type="SAM" id="Phobius"/>
    </source>
</evidence>
<dbReference type="GO" id="GO:0005886">
    <property type="term" value="C:plasma membrane"/>
    <property type="evidence" value="ECO:0007669"/>
    <property type="project" value="UniProtKB-SubCell"/>
</dbReference>
<dbReference type="InterPro" id="IPR003661">
    <property type="entry name" value="HisK_dim/P_dom"/>
</dbReference>
<keyword evidence="12 13" id="KW-0472">Membrane</keyword>
<evidence type="ECO:0000256" key="11">
    <source>
        <dbReference type="ARBA" id="ARBA00023012"/>
    </source>
</evidence>
<dbReference type="GO" id="GO:0045121">
    <property type="term" value="C:membrane raft"/>
    <property type="evidence" value="ECO:0007669"/>
    <property type="project" value="UniProtKB-SubCell"/>
</dbReference>
<comment type="subcellular location">
    <subcellularLocation>
        <location evidence="2">Cell membrane</location>
    </subcellularLocation>
    <subcellularLocation>
        <location evidence="3">Membrane raft</location>
        <topology evidence="3">Multi-pass membrane protein</topology>
    </subcellularLocation>
</comment>
<keyword evidence="6" id="KW-0597">Phosphoprotein</keyword>
<evidence type="ECO:0000313" key="16">
    <source>
        <dbReference type="Proteomes" id="UP000315825"/>
    </source>
</evidence>
<evidence type="ECO:0000256" key="9">
    <source>
        <dbReference type="ARBA" id="ARBA00022777"/>
    </source>
</evidence>
<evidence type="ECO:0000256" key="2">
    <source>
        <dbReference type="ARBA" id="ARBA00004236"/>
    </source>
</evidence>
<evidence type="ECO:0000256" key="5">
    <source>
        <dbReference type="ARBA" id="ARBA00022475"/>
    </source>
</evidence>
<dbReference type="CDD" id="cd00082">
    <property type="entry name" value="HisKA"/>
    <property type="match status" value="1"/>
</dbReference>
<proteinExistence type="predicted"/>
<keyword evidence="10" id="KW-0067">ATP-binding</keyword>
<name>A0A520N0E2_9GAMM</name>
<dbReference type="Proteomes" id="UP000315825">
    <property type="component" value="Unassembled WGS sequence"/>
</dbReference>
<comment type="catalytic activity">
    <reaction evidence="1">
        <text>ATP + protein L-histidine = ADP + protein N-phospho-L-histidine.</text>
        <dbReference type="EC" id="2.7.13.3"/>
    </reaction>
</comment>
<evidence type="ECO:0000256" key="7">
    <source>
        <dbReference type="ARBA" id="ARBA00022679"/>
    </source>
</evidence>
<dbReference type="InterPro" id="IPR005467">
    <property type="entry name" value="His_kinase_dom"/>
</dbReference>
<keyword evidence="8" id="KW-0547">Nucleotide-binding</keyword>
<dbReference type="SMART" id="SM00388">
    <property type="entry name" value="HisKA"/>
    <property type="match status" value="1"/>
</dbReference>
<evidence type="ECO:0000256" key="1">
    <source>
        <dbReference type="ARBA" id="ARBA00000085"/>
    </source>
</evidence>
<protein>
    <recommendedName>
        <fullName evidence="4">histidine kinase</fullName>
        <ecNumber evidence="4">2.7.13.3</ecNumber>
    </recommendedName>
</protein>
<evidence type="ECO:0000256" key="10">
    <source>
        <dbReference type="ARBA" id="ARBA00022840"/>
    </source>
</evidence>
<dbReference type="PRINTS" id="PR00344">
    <property type="entry name" value="BCTRLSENSOR"/>
</dbReference>
<accession>A0A520N0E2</accession>
<evidence type="ECO:0000256" key="3">
    <source>
        <dbReference type="ARBA" id="ARBA00004314"/>
    </source>
</evidence>
<keyword evidence="7" id="KW-0808">Transferase</keyword>
<dbReference type="GO" id="GO:0016036">
    <property type="term" value="P:cellular response to phosphate starvation"/>
    <property type="evidence" value="ECO:0007669"/>
    <property type="project" value="TreeGrafter"/>
</dbReference>
<dbReference type="Gene3D" id="3.30.450.20">
    <property type="entry name" value="PAS domain"/>
    <property type="match status" value="1"/>
</dbReference>
<gene>
    <name evidence="15" type="ORF">EVA92_01990</name>
</gene>
<dbReference type="InterPro" id="IPR036890">
    <property type="entry name" value="HATPase_C_sf"/>
</dbReference>
<dbReference type="Gene3D" id="3.30.565.10">
    <property type="entry name" value="Histidine kinase-like ATPase, C-terminal domain"/>
    <property type="match status" value="1"/>
</dbReference>
<keyword evidence="13" id="KW-0812">Transmembrane</keyword>
<feature type="transmembrane region" description="Helical" evidence="13">
    <location>
        <begin position="12"/>
        <end position="37"/>
    </location>
</feature>
<keyword evidence="9" id="KW-0418">Kinase</keyword>
<dbReference type="Gene3D" id="1.10.287.130">
    <property type="match status" value="1"/>
</dbReference>
<feature type="transmembrane region" description="Helical" evidence="13">
    <location>
        <begin position="173"/>
        <end position="195"/>
    </location>
</feature>
<dbReference type="EMBL" id="SHBE01000002">
    <property type="protein sequence ID" value="RZO26941.1"/>
    <property type="molecule type" value="Genomic_DNA"/>
</dbReference>
<keyword evidence="11" id="KW-0902">Two-component regulatory system</keyword>
<dbReference type="AlphaFoldDB" id="A0A520N0E2"/>
<dbReference type="InterPro" id="IPR050351">
    <property type="entry name" value="BphY/WalK/GraS-like"/>
</dbReference>
<dbReference type="SUPFAM" id="SSF47384">
    <property type="entry name" value="Homodimeric domain of signal transducing histidine kinase"/>
    <property type="match status" value="1"/>
</dbReference>
<evidence type="ECO:0000256" key="8">
    <source>
        <dbReference type="ARBA" id="ARBA00022741"/>
    </source>
</evidence>
<evidence type="ECO:0000313" key="15">
    <source>
        <dbReference type="EMBL" id="RZO26941.1"/>
    </source>
</evidence>
<comment type="caution">
    <text evidence="15">The sequence shown here is derived from an EMBL/GenBank/DDBJ whole genome shotgun (WGS) entry which is preliminary data.</text>
</comment>
<dbReference type="GO" id="GO:0004721">
    <property type="term" value="F:phosphoprotein phosphatase activity"/>
    <property type="evidence" value="ECO:0007669"/>
    <property type="project" value="TreeGrafter"/>
</dbReference>
<keyword evidence="5" id="KW-1003">Cell membrane</keyword>
<evidence type="ECO:0000256" key="6">
    <source>
        <dbReference type="ARBA" id="ARBA00022553"/>
    </source>
</evidence>
<dbReference type="PANTHER" id="PTHR45453:SF1">
    <property type="entry name" value="PHOSPHATE REGULON SENSOR PROTEIN PHOR"/>
    <property type="match status" value="1"/>
</dbReference>
<dbReference type="SUPFAM" id="SSF55874">
    <property type="entry name" value="ATPase domain of HSP90 chaperone/DNA topoisomerase II/histidine kinase"/>
    <property type="match status" value="1"/>
</dbReference>
<dbReference type="PROSITE" id="PS50109">
    <property type="entry name" value="HIS_KIN"/>
    <property type="match status" value="1"/>
</dbReference>
<evidence type="ECO:0000256" key="4">
    <source>
        <dbReference type="ARBA" id="ARBA00012438"/>
    </source>
</evidence>
<sequence>MKFNFPDVRVSRIFFLSLTILLFAITLVSTVFSSFVYNNSRIQLTESLYLQAQSINKILPSLNSQNIDFDLIADSLAVEDTRTNKLRITLIDSDWNVVGDSQVIKSELEGVEKHSPDNRIEIYNALNSDFGSSTRISETVNKELIYVAIMRDKENPREGMIRLSLPFDIYSSFFNFFVYPFAIILILVIASSVLISSNVESTFRSELSLLFKNTQRALKGKKFKISKNSDAQLKSISNVIEEMSQKLSNEIEQTLEQRTKFGSVLDSINQGIIIFNTNFKVRFANDIALEIFGKHQFFLGESISTKKLLVLNKIIKQAKRYSTAETEFSLTIKNKEKHFLLSASSMDSTRELILLINDITSLKKLEDRRKNLISDISHEIKTPISVIKAGSETLQNGAINDPKMANKFLESINSNSERLAEMIDDLLELEKIEVGQVFLKYEKIKLKNEIDLIIDSMNSLIDEKTLTIKNMIDENDILISDKQSFRDILINLLNNAVKYSKKNSEIILSAMNTKDHLTVKIKDHGLGIEKTNIKRIFDRFYRTPSARANTKGTGLGLALVKQLVNRVNGKVSVQSKIGKGSTFFIKFPHNKVK</sequence>
<dbReference type="GO" id="GO:0005524">
    <property type="term" value="F:ATP binding"/>
    <property type="evidence" value="ECO:0007669"/>
    <property type="project" value="UniProtKB-KW"/>
</dbReference>
<dbReference type="InterPro" id="IPR036097">
    <property type="entry name" value="HisK_dim/P_sf"/>
</dbReference>
<feature type="domain" description="Histidine kinase" evidence="14">
    <location>
        <begin position="375"/>
        <end position="591"/>
    </location>
</feature>
<dbReference type="InterPro" id="IPR003594">
    <property type="entry name" value="HATPase_dom"/>
</dbReference>